<feature type="region of interest" description="Disordered" evidence="6">
    <location>
        <begin position="126"/>
        <end position="157"/>
    </location>
</feature>
<feature type="region of interest" description="Disordered" evidence="6">
    <location>
        <begin position="792"/>
        <end position="818"/>
    </location>
</feature>
<dbReference type="InterPro" id="IPR037274">
    <property type="entry name" value="Znf_CHY_sf"/>
</dbReference>
<feature type="region of interest" description="Disordered" evidence="6">
    <location>
        <begin position="450"/>
        <end position="536"/>
    </location>
</feature>
<evidence type="ECO:0000256" key="1">
    <source>
        <dbReference type="ARBA" id="ARBA00022723"/>
    </source>
</evidence>
<organism evidence="9 10">
    <name type="scientific">Aspergillus novofumigatus (strain IBT 16806)</name>
    <dbReference type="NCBI Taxonomy" id="1392255"/>
    <lineage>
        <taxon>Eukaryota</taxon>
        <taxon>Fungi</taxon>
        <taxon>Dikarya</taxon>
        <taxon>Ascomycota</taxon>
        <taxon>Pezizomycotina</taxon>
        <taxon>Eurotiomycetes</taxon>
        <taxon>Eurotiomycetidae</taxon>
        <taxon>Eurotiales</taxon>
        <taxon>Aspergillaceae</taxon>
        <taxon>Aspergillus</taxon>
        <taxon>Aspergillus subgen. Fumigati</taxon>
    </lineage>
</organism>
<feature type="zinc finger region" description="C3H1-type" evidence="5">
    <location>
        <begin position="54"/>
        <end position="82"/>
    </location>
</feature>
<comment type="caution">
    <text evidence="9">The sequence shown here is derived from an EMBL/GenBank/DDBJ whole genome shotgun (WGS) entry which is preliminary data.</text>
</comment>
<name>A0A2I1CL50_ASPN1</name>
<evidence type="ECO:0000313" key="10">
    <source>
        <dbReference type="Proteomes" id="UP000234474"/>
    </source>
</evidence>
<dbReference type="PROSITE" id="PS51266">
    <property type="entry name" value="ZF_CHY"/>
    <property type="match status" value="1"/>
</dbReference>
<sequence>MDSTSGLRAPDSLNRHASSTNGQPSATGVELATAQPQDSTVVASLSDVPNRSILKQRAKCRFFTSQKGCRAGDACPYIHDLADSKRKSAQPGAQVQAGSVNEAEDSQKSLQGVATDVKSLSINDTKEVKAVPRAGAKPSFHAGQRPTSKAESSSPREFQINQLRRRFRPKETTDGSGTSLTIGMAPSDPDFPFELDKLQCILHVPLSYPGQGRPTLKVINPDMERAFQANVERGFDDIVDSTLRIGGRGTLLSWMNSLDRHLERLLTTTERGPTLKFVPNVGSKEVQQRRAPEQVRMSHTDTPATERKPLPKPTPSVTNVSRVYTTEEKAQAERRRAVETKQIEARLGRLPLFQKSRDELSYVIPVQPSKVERLPVSLRPIKTVKLLVPRLYPLEPSSIELQGVRCPEAQSVEVGFSQWVKTNAQLNLMSQINYLTSNMHTLATTALKSAVESTQEPTTSSVDLLEESAPSGSNDPMLEVEEKPHIRVIPRPPEWSAGDSDEGSEVSEFSTSEDGFPDDDGDDEDGGAPVPDMPAPTAERGVALSFPYLELYGIELLELVGLYITVKCDRCKEHLDVRNIPQVKDKSDVLAPKVETCKKCTNTMSLGFRRQLMHAHSTRAGYLDLDGCSVVDLLPSSFIPTCAECSTTFPGPGVVAVRGESATASCRQCHRKMVFKIPEVKFLIVGSAAFTSRDRVPQRKKPKETLGIVAGQELPRRGRCMHYGKSYRWFRFSCCAKVFPCDKCHDAATDHPNEHANRMICGFCSREQVYRPENCGICRAVLVGKAGSGFWEGGKASDPRKYKRLGATKPGASSSSKK</sequence>
<dbReference type="Proteomes" id="UP000234474">
    <property type="component" value="Unassembled WGS sequence"/>
</dbReference>
<keyword evidence="10" id="KW-1185">Reference proteome</keyword>
<feature type="region of interest" description="Disordered" evidence="6">
    <location>
        <begin position="283"/>
        <end position="318"/>
    </location>
</feature>
<reference evidence="10" key="1">
    <citation type="journal article" date="2018" name="Proc. Natl. Acad. Sci. U.S.A.">
        <title>Linking secondary metabolites to gene clusters through genome sequencing of six diverse Aspergillus species.</title>
        <authorList>
            <person name="Kaerboelling I."/>
            <person name="Vesth T.C."/>
            <person name="Frisvad J.C."/>
            <person name="Nybo J.L."/>
            <person name="Theobald S."/>
            <person name="Kuo A."/>
            <person name="Bowyer P."/>
            <person name="Matsuda Y."/>
            <person name="Mondo S."/>
            <person name="Lyhne E.K."/>
            <person name="Kogle M.E."/>
            <person name="Clum A."/>
            <person name="Lipzen A."/>
            <person name="Salamov A."/>
            <person name="Ngan C.Y."/>
            <person name="Daum C."/>
            <person name="Chiniquy J."/>
            <person name="Barry K."/>
            <person name="LaButti K."/>
            <person name="Haridas S."/>
            <person name="Simmons B.A."/>
            <person name="Magnuson J.K."/>
            <person name="Mortensen U.H."/>
            <person name="Larsen T.O."/>
            <person name="Grigoriev I.V."/>
            <person name="Baker S.E."/>
            <person name="Andersen M.R."/>
        </authorList>
    </citation>
    <scope>NUCLEOTIDE SEQUENCE [LARGE SCALE GENOMIC DNA]</scope>
    <source>
        <strain evidence="10">IBT 16806</strain>
    </source>
</reference>
<dbReference type="RefSeq" id="XP_024686938.1">
    <property type="nucleotide sequence ID" value="XM_024821874.1"/>
</dbReference>
<evidence type="ECO:0000259" key="7">
    <source>
        <dbReference type="PROSITE" id="PS50103"/>
    </source>
</evidence>
<protein>
    <submittedName>
        <fullName evidence="9">CHY zinc finger domain protein</fullName>
    </submittedName>
</protein>
<feature type="compositionally biased region" description="Polar residues" evidence="6">
    <location>
        <begin position="15"/>
        <end position="26"/>
    </location>
</feature>
<feature type="domain" description="C3H1-type" evidence="7">
    <location>
        <begin position="54"/>
        <end position="82"/>
    </location>
</feature>
<dbReference type="Pfam" id="PF05495">
    <property type="entry name" value="zf-CHY"/>
    <property type="match status" value="1"/>
</dbReference>
<evidence type="ECO:0000256" key="6">
    <source>
        <dbReference type="SAM" id="MobiDB-lite"/>
    </source>
</evidence>
<keyword evidence="1 5" id="KW-0479">Metal-binding</keyword>
<dbReference type="PROSITE" id="PS50103">
    <property type="entry name" value="ZF_C3H1"/>
    <property type="match status" value="1"/>
</dbReference>
<dbReference type="EMBL" id="MSZS01000001">
    <property type="protein sequence ID" value="PKX98343.1"/>
    <property type="molecule type" value="Genomic_DNA"/>
</dbReference>
<dbReference type="OMA" id="FRRQLMH"/>
<proteinExistence type="predicted"/>
<accession>A0A2I1CL50</accession>
<feature type="compositionally biased region" description="Polar residues" evidence="6">
    <location>
        <begin position="450"/>
        <end position="462"/>
    </location>
</feature>
<evidence type="ECO:0000313" key="9">
    <source>
        <dbReference type="EMBL" id="PKX98343.1"/>
    </source>
</evidence>
<evidence type="ECO:0000256" key="5">
    <source>
        <dbReference type="PROSITE-ProRule" id="PRU00723"/>
    </source>
</evidence>
<evidence type="ECO:0000256" key="3">
    <source>
        <dbReference type="ARBA" id="ARBA00022833"/>
    </source>
</evidence>
<dbReference type="AlphaFoldDB" id="A0A2I1CL50"/>
<evidence type="ECO:0000259" key="8">
    <source>
        <dbReference type="PROSITE" id="PS51266"/>
    </source>
</evidence>
<dbReference type="InterPro" id="IPR000571">
    <property type="entry name" value="Znf_CCCH"/>
</dbReference>
<evidence type="ECO:0000256" key="4">
    <source>
        <dbReference type="PROSITE-ProRule" id="PRU00601"/>
    </source>
</evidence>
<dbReference type="InterPro" id="IPR008913">
    <property type="entry name" value="Znf_CHY"/>
</dbReference>
<dbReference type="SUPFAM" id="SSF161219">
    <property type="entry name" value="CHY zinc finger-like"/>
    <property type="match status" value="1"/>
</dbReference>
<dbReference type="GeneID" id="36529200"/>
<feature type="compositionally biased region" description="Acidic residues" evidence="6">
    <location>
        <begin position="515"/>
        <end position="526"/>
    </location>
</feature>
<dbReference type="GO" id="GO:0008270">
    <property type="term" value="F:zinc ion binding"/>
    <property type="evidence" value="ECO:0007669"/>
    <property type="project" value="UniProtKB-KW"/>
</dbReference>
<dbReference type="VEuPathDB" id="FungiDB:P174DRAFT_362620"/>
<keyword evidence="2 4" id="KW-0863">Zinc-finger</keyword>
<feature type="compositionally biased region" description="Basic and acidic residues" evidence="6">
    <location>
        <begin position="286"/>
        <end position="309"/>
    </location>
</feature>
<feature type="domain" description="CHY-type" evidence="8">
    <location>
        <begin position="713"/>
        <end position="780"/>
    </location>
</feature>
<keyword evidence="3 5" id="KW-0862">Zinc</keyword>
<feature type="region of interest" description="Disordered" evidence="6">
    <location>
        <begin position="1"/>
        <end position="37"/>
    </location>
</feature>
<feature type="compositionally biased region" description="Polar residues" evidence="6">
    <location>
        <begin position="145"/>
        <end position="157"/>
    </location>
</feature>
<dbReference type="SMART" id="SM00356">
    <property type="entry name" value="ZnF_C3H1"/>
    <property type="match status" value="1"/>
</dbReference>
<dbReference type="STRING" id="1392255.A0A2I1CL50"/>
<evidence type="ECO:0000256" key="2">
    <source>
        <dbReference type="ARBA" id="ARBA00022771"/>
    </source>
</evidence>
<feature type="region of interest" description="Disordered" evidence="6">
    <location>
        <begin position="86"/>
        <end position="112"/>
    </location>
</feature>
<dbReference type="OrthoDB" id="10253329at2759"/>
<gene>
    <name evidence="9" type="ORF">P174DRAFT_362620</name>
</gene>